<evidence type="ECO:0000256" key="2">
    <source>
        <dbReference type="SAM" id="MobiDB-lite"/>
    </source>
</evidence>
<dbReference type="EMBL" id="JAPWTJ010000112">
    <property type="protein sequence ID" value="KAJ8982692.1"/>
    <property type="molecule type" value="Genomic_DNA"/>
</dbReference>
<keyword evidence="5" id="KW-1185">Reference proteome</keyword>
<dbReference type="PANTHER" id="PTHR10913:SF14">
    <property type="entry name" value="FOLLISTATIN-RELATED PROTEIN 5-LIKE PROTEIN"/>
    <property type="match status" value="1"/>
</dbReference>
<dbReference type="PROSITE" id="PS51465">
    <property type="entry name" value="KAZAL_2"/>
    <property type="match status" value="1"/>
</dbReference>
<keyword evidence="1" id="KW-1015">Disulfide bond</keyword>
<evidence type="ECO:0000313" key="5">
    <source>
        <dbReference type="Proteomes" id="UP001162164"/>
    </source>
</evidence>
<feature type="region of interest" description="Disordered" evidence="2">
    <location>
        <begin position="1"/>
        <end position="30"/>
    </location>
</feature>
<dbReference type="InterPro" id="IPR002350">
    <property type="entry name" value="Kazal_dom"/>
</dbReference>
<dbReference type="SUPFAM" id="SSF100895">
    <property type="entry name" value="Kazal-type serine protease inhibitors"/>
    <property type="match status" value="1"/>
</dbReference>
<proteinExistence type="predicted"/>
<evidence type="ECO:0000259" key="3">
    <source>
        <dbReference type="PROSITE" id="PS51465"/>
    </source>
</evidence>
<comment type="caution">
    <text evidence="4">The sequence shown here is derived from an EMBL/GenBank/DDBJ whole genome shotgun (WGS) entry which is preliminary data.</text>
</comment>
<dbReference type="InterPro" id="IPR036058">
    <property type="entry name" value="Kazal_dom_sf"/>
</dbReference>
<evidence type="ECO:0000256" key="1">
    <source>
        <dbReference type="ARBA" id="ARBA00023157"/>
    </source>
</evidence>
<evidence type="ECO:0000313" key="4">
    <source>
        <dbReference type="EMBL" id="KAJ8982692.1"/>
    </source>
</evidence>
<dbReference type="Gene3D" id="3.30.60.30">
    <property type="match status" value="1"/>
</dbReference>
<protein>
    <recommendedName>
        <fullName evidence="3">Kazal-like domain-containing protein</fullName>
    </recommendedName>
</protein>
<gene>
    <name evidence="4" type="ORF">NQ317_013164</name>
</gene>
<dbReference type="SMART" id="SM00280">
    <property type="entry name" value="KAZAL"/>
    <property type="match status" value="1"/>
</dbReference>
<accession>A0ABQ9JXV3</accession>
<dbReference type="Proteomes" id="UP001162164">
    <property type="component" value="Unassembled WGS sequence"/>
</dbReference>
<dbReference type="PANTHER" id="PTHR10913">
    <property type="entry name" value="FOLLISTATIN-RELATED"/>
    <property type="match status" value="1"/>
</dbReference>
<dbReference type="InterPro" id="IPR050653">
    <property type="entry name" value="Prot_Inhib_GrowthFact_Antg"/>
</dbReference>
<dbReference type="Pfam" id="PF07648">
    <property type="entry name" value="Kazal_2"/>
    <property type="match status" value="1"/>
</dbReference>
<reference evidence="4" key="1">
    <citation type="journal article" date="2023" name="Insect Mol. Biol.">
        <title>Genome sequencing provides insights into the evolution of gene families encoding plant cell wall-degrading enzymes in longhorned beetles.</title>
        <authorList>
            <person name="Shin N.R."/>
            <person name="Okamura Y."/>
            <person name="Kirsch R."/>
            <person name="Pauchet Y."/>
        </authorList>
    </citation>
    <scope>NUCLEOTIDE SEQUENCE</scope>
    <source>
        <strain evidence="4">MMC_N1</strain>
    </source>
</reference>
<organism evidence="4 5">
    <name type="scientific">Molorchus minor</name>
    <dbReference type="NCBI Taxonomy" id="1323400"/>
    <lineage>
        <taxon>Eukaryota</taxon>
        <taxon>Metazoa</taxon>
        <taxon>Ecdysozoa</taxon>
        <taxon>Arthropoda</taxon>
        <taxon>Hexapoda</taxon>
        <taxon>Insecta</taxon>
        <taxon>Pterygota</taxon>
        <taxon>Neoptera</taxon>
        <taxon>Endopterygota</taxon>
        <taxon>Coleoptera</taxon>
        <taxon>Polyphaga</taxon>
        <taxon>Cucujiformia</taxon>
        <taxon>Chrysomeloidea</taxon>
        <taxon>Cerambycidae</taxon>
        <taxon>Lamiinae</taxon>
        <taxon>Monochamini</taxon>
        <taxon>Molorchus</taxon>
    </lineage>
</organism>
<name>A0ABQ9JXV3_9CUCU</name>
<feature type="domain" description="Kazal-like" evidence="3">
    <location>
        <begin position="63"/>
        <end position="110"/>
    </location>
</feature>
<sequence length="113" mass="12587">MKRAANEKVSQAVGQRSRHHRDSLTSDSPETTHITLLETNPCLVQYCMKGRECIVENDEPKCVCQRRCPTHKRTVCGSDGEIYSNHCELHRAACLKSAAVTAVRGTFCVKLGK</sequence>